<dbReference type="AlphaFoldDB" id="A0A3B4UY57"/>
<feature type="transmembrane region" description="Helical" evidence="9">
    <location>
        <begin position="116"/>
        <end position="136"/>
    </location>
</feature>
<feature type="transmembrane region" description="Helical" evidence="9">
    <location>
        <begin position="65"/>
        <end position="83"/>
    </location>
</feature>
<evidence type="ECO:0000313" key="10">
    <source>
        <dbReference type="Ensembl" id="ENSSDUP00000023473.1"/>
    </source>
</evidence>
<keyword evidence="5 9" id="KW-0472">Membrane</keyword>
<keyword evidence="2 8" id="KW-0813">Transport</keyword>
<dbReference type="GO" id="GO:0005886">
    <property type="term" value="C:plasma membrane"/>
    <property type="evidence" value="ECO:0007669"/>
    <property type="project" value="TreeGrafter"/>
</dbReference>
<dbReference type="PRINTS" id="PR00176">
    <property type="entry name" value="NANEUSMPORT"/>
</dbReference>
<keyword evidence="8" id="KW-0769">Symport</keyword>
<feature type="transmembrane region" description="Helical" evidence="9">
    <location>
        <begin position="232"/>
        <end position="252"/>
    </location>
</feature>
<dbReference type="SUPFAM" id="SSF161070">
    <property type="entry name" value="SNF-like"/>
    <property type="match status" value="1"/>
</dbReference>
<dbReference type="PANTHER" id="PTHR11616:SF249">
    <property type="entry name" value="SOLUTE CARRIER FAMILY 6 MEMBER 22, TANDEM DUPLICATE 2 ISOFORM X2-RELATED"/>
    <property type="match status" value="1"/>
</dbReference>
<dbReference type="GeneTree" id="ENSGT00940000163827"/>
<dbReference type="InterPro" id="IPR037272">
    <property type="entry name" value="SNS_sf"/>
</dbReference>
<protein>
    <recommendedName>
        <fullName evidence="8">Transporter</fullName>
    </recommendedName>
</protein>
<comment type="subcellular location">
    <subcellularLocation>
        <location evidence="1">Membrane</location>
        <topology evidence="1">Multi-pass membrane protein</topology>
    </subcellularLocation>
</comment>
<feature type="transmembrane region" description="Helical" evidence="9">
    <location>
        <begin position="454"/>
        <end position="472"/>
    </location>
</feature>
<feature type="binding site" evidence="6">
    <location>
        <position position="385"/>
    </location>
    <ligand>
        <name>Na(+)</name>
        <dbReference type="ChEBI" id="CHEBI:29101"/>
        <label>1</label>
    </ligand>
</feature>
<dbReference type="Proteomes" id="UP000261420">
    <property type="component" value="Unplaced"/>
</dbReference>
<feature type="transmembrane region" description="Helical" evidence="9">
    <location>
        <begin position="493"/>
        <end position="512"/>
    </location>
</feature>
<feature type="transmembrane region" description="Helical" evidence="9">
    <location>
        <begin position="417"/>
        <end position="442"/>
    </location>
</feature>
<reference evidence="10" key="1">
    <citation type="submission" date="2025-08" db="UniProtKB">
        <authorList>
            <consortium name="Ensembl"/>
        </authorList>
    </citation>
    <scope>IDENTIFICATION</scope>
</reference>
<dbReference type="STRING" id="41447.ENSSDUP00000023473"/>
<comment type="similarity">
    <text evidence="8">Belongs to the sodium:neurotransmitter symporter (SNF) (TC 2.A.22) family.</text>
</comment>
<dbReference type="OMA" id="MQMPENI"/>
<reference evidence="10" key="2">
    <citation type="submission" date="2025-09" db="UniProtKB">
        <authorList>
            <consortium name="Ensembl"/>
        </authorList>
    </citation>
    <scope>IDENTIFICATION</scope>
</reference>
<dbReference type="PANTHER" id="PTHR11616">
    <property type="entry name" value="SODIUM/CHLORIDE DEPENDENT TRANSPORTER"/>
    <property type="match status" value="1"/>
</dbReference>
<feature type="binding site" evidence="6">
    <location>
        <position position="388"/>
    </location>
    <ligand>
        <name>Na(+)</name>
        <dbReference type="ChEBI" id="CHEBI:29101"/>
        <label>1</label>
    </ligand>
</feature>
<dbReference type="CDD" id="cd11496">
    <property type="entry name" value="SLC6sbd-TauT-like"/>
    <property type="match status" value="1"/>
</dbReference>
<name>A0A3B4UY57_SERDU</name>
<keyword evidence="6" id="KW-0915">Sodium</keyword>
<dbReference type="GO" id="GO:0005332">
    <property type="term" value="F:gamma-aminobutyric acid:sodium:chloride symporter activity"/>
    <property type="evidence" value="ECO:0007669"/>
    <property type="project" value="TreeGrafter"/>
</dbReference>
<evidence type="ECO:0000313" key="11">
    <source>
        <dbReference type="Proteomes" id="UP000261420"/>
    </source>
</evidence>
<feature type="transmembrane region" description="Helical" evidence="9">
    <location>
        <begin position="36"/>
        <end position="53"/>
    </location>
</feature>
<evidence type="ECO:0000256" key="9">
    <source>
        <dbReference type="SAM" id="Phobius"/>
    </source>
</evidence>
<dbReference type="Pfam" id="PF00209">
    <property type="entry name" value="SNF"/>
    <property type="match status" value="1"/>
</dbReference>
<dbReference type="PROSITE" id="PS00610">
    <property type="entry name" value="NA_NEUROTRAN_SYMP_1"/>
    <property type="match status" value="1"/>
</dbReference>
<dbReference type="GO" id="GO:0042995">
    <property type="term" value="C:cell projection"/>
    <property type="evidence" value="ECO:0007669"/>
    <property type="project" value="TreeGrafter"/>
</dbReference>
<feature type="transmembrane region" description="Helical" evidence="9">
    <location>
        <begin position="532"/>
        <end position="552"/>
    </location>
</feature>
<keyword evidence="4 9" id="KW-1133">Transmembrane helix</keyword>
<evidence type="ECO:0000256" key="4">
    <source>
        <dbReference type="ARBA" id="ARBA00022989"/>
    </source>
</evidence>
<evidence type="ECO:0000256" key="5">
    <source>
        <dbReference type="ARBA" id="ARBA00023136"/>
    </source>
</evidence>
<evidence type="ECO:0000256" key="3">
    <source>
        <dbReference type="ARBA" id="ARBA00022692"/>
    </source>
</evidence>
<sequence length="598" mass="67765">MDKPHGPEVKFRLDIGTAHPAPSTVTRGQWSSKIEFLLAVAGQIIGLGNVWRFPYLCYKNGGGVFFIPYILFLFTCGIPLFLLETSLGQYTKQGSITCWRKICPLFEGMGYGSQVVVLYSSIYYIIILAWAFLYLFSSFNSELPWASCRNSWNTETCVEFDRFDRRTDLYNWTVVENATSPVREFWERRILNVTGSVHEIGGMRWELALCLLLSWIICYFCVWKGVKSTGKVVYFTATFPYVMLAVLLVRGLTLPGALDGIKFYLYPDPSRLTDPQVWMDAGTQIFYSYAICIGCLTALGSYNKYNNNCYKDCVYLCLLNSGTSFVAGFAIFSALGFMAYEQNTDISKVAESGPGLAFIAYPRAVAMMPFPQLWAIFFFIMIILLGLDSEFVGLEALVTAICDMNPSFFHVGHRRKLLLLAISVLSFFIGLVMVTEGGLYIFQVFDYYACSGMTLLLFAILQSVSIGWVYGADRFYDNIEDMIGYKPFPLIKYCLKYVTPVVCMGTFIFSLVKYTPLKFNNTIEYPWWGYALGWWFTLSSTLMVPLWMLYNLSVTPGTLRQRISILCTPAEDLPLTKSEKKAFELLDLTSSPDSMVPS</sequence>
<dbReference type="GO" id="GO:0046872">
    <property type="term" value="F:metal ion binding"/>
    <property type="evidence" value="ECO:0007669"/>
    <property type="project" value="UniProtKB-KW"/>
</dbReference>
<dbReference type="InterPro" id="IPR000175">
    <property type="entry name" value="Na/ntran_symport"/>
</dbReference>
<feature type="transmembrane region" description="Helical" evidence="9">
    <location>
        <begin position="373"/>
        <end position="397"/>
    </location>
</feature>
<feature type="binding site" evidence="6">
    <location>
        <position position="320"/>
    </location>
    <ligand>
        <name>Na(+)</name>
        <dbReference type="ChEBI" id="CHEBI:29101"/>
        <label>2</label>
    </ligand>
</feature>
<feature type="transmembrane region" description="Helical" evidence="9">
    <location>
        <begin position="285"/>
        <end position="302"/>
    </location>
</feature>
<feature type="binding site" evidence="6">
    <location>
        <position position="42"/>
    </location>
    <ligand>
        <name>Na(+)</name>
        <dbReference type="ChEBI" id="CHEBI:29101"/>
        <label>1</label>
    </ligand>
</feature>
<evidence type="ECO:0000256" key="7">
    <source>
        <dbReference type="PIRSR" id="PIRSR600175-2"/>
    </source>
</evidence>
<keyword evidence="3 8" id="KW-0812">Transmembrane</keyword>
<keyword evidence="6" id="KW-0479">Metal-binding</keyword>
<keyword evidence="11" id="KW-1185">Reference proteome</keyword>
<proteinExistence type="inferred from homology"/>
<evidence type="ECO:0000256" key="1">
    <source>
        <dbReference type="ARBA" id="ARBA00004141"/>
    </source>
</evidence>
<feature type="binding site" evidence="6">
    <location>
        <position position="288"/>
    </location>
    <ligand>
        <name>Na(+)</name>
        <dbReference type="ChEBI" id="CHEBI:29101"/>
        <label>1</label>
    </ligand>
</feature>
<feature type="binding site" evidence="6">
    <location>
        <position position="389"/>
    </location>
    <ligand>
        <name>Na(+)</name>
        <dbReference type="ChEBI" id="CHEBI:29101"/>
        <label>1</label>
    </ligand>
</feature>
<evidence type="ECO:0000256" key="2">
    <source>
        <dbReference type="ARBA" id="ARBA00022448"/>
    </source>
</evidence>
<evidence type="ECO:0000256" key="8">
    <source>
        <dbReference type="RuleBase" id="RU003732"/>
    </source>
</evidence>
<feature type="disulfide bond" evidence="7">
    <location>
        <begin position="148"/>
        <end position="157"/>
    </location>
</feature>
<keyword evidence="7" id="KW-1015">Disulfide bond</keyword>
<feature type="transmembrane region" description="Helical" evidence="9">
    <location>
        <begin position="205"/>
        <end position="223"/>
    </location>
</feature>
<evidence type="ECO:0000256" key="6">
    <source>
        <dbReference type="PIRSR" id="PIRSR600175-1"/>
    </source>
</evidence>
<dbReference type="Ensembl" id="ENSSDUT00000023908.1">
    <property type="protein sequence ID" value="ENSSDUP00000023473.1"/>
    <property type="gene ID" value="ENSSDUG00000017029.1"/>
</dbReference>
<feature type="binding site" evidence="6">
    <location>
        <position position="49"/>
    </location>
    <ligand>
        <name>Na(+)</name>
        <dbReference type="ChEBI" id="CHEBI:29101"/>
        <label>2</label>
    </ligand>
</feature>
<dbReference type="PROSITE" id="PS50267">
    <property type="entry name" value="NA_NEUROTRAN_SYMP_3"/>
    <property type="match status" value="1"/>
</dbReference>
<organism evidence="10 11">
    <name type="scientific">Seriola dumerili</name>
    <name type="common">Greater amberjack</name>
    <name type="synonym">Caranx dumerili</name>
    <dbReference type="NCBI Taxonomy" id="41447"/>
    <lineage>
        <taxon>Eukaryota</taxon>
        <taxon>Metazoa</taxon>
        <taxon>Chordata</taxon>
        <taxon>Craniata</taxon>
        <taxon>Vertebrata</taxon>
        <taxon>Euteleostomi</taxon>
        <taxon>Actinopterygii</taxon>
        <taxon>Neopterygii</taxon>
        <taxon>Teleostei</taxon>
        <taxon>Neoteleostei</taxon>
        <taxon>Acanthomorphata</taxon>
        <taxon>Carangaria</taxon>
        <taxon>Carangiformes</taxon>
        <taxon>Carangidae</taxon>
        <taxon>Seriola</taxon>
    </lineage>
</organism>
<feature type="transmembrane region" description="Helical" evidence="9">
    <location>
        <begin position="314"/>
        <end position="340"/>
    </location>
</feature>
<accession>A0A3B4UY57</accession>